<protein>
    <recommendedName>
        <fullName evidence="3">WSC domain-containing protein</fullName>
    </recommendedName>
</protein>
<sequence length="489" mass="52343">MFHILLLSLLLIKFTYSIPLNLCSSVNIGSFEENTQFMSTGECRKQCTGKGYIVAIVNQHDCYCSNNVPEDTTDLSNCNTGCPGIDTEQCGGNGYYGYLLFGNPSATVGNDETSTTSTESSSTNQQTISSQTTTSQTTSSSSTSSSTSTSSTTTSSTTTSSTRSSTSTSSTQSSSPTISATPPTTLITRTTQVTQTHRSSDIVQVTEYTTEIVQASTSSSSSSSSSTTPPSVLISTTIEPSTVYSIMTVNGTQTQEVRTMYITRLPSSTQTSNSSIITSSSSSLSSSTPIPASSSSSTSSVSSKADDSDSSSSSIPTSNSNKDAFFDDKGKVAGTFTAVGIVVLGLVSGILYCCCCCSTSNNDHDSFTDEENHYSSDELDTINREKVIIANNNSKNSSLKRNNSSKNSLFTYFNKDPSDTGINRSQSRKKLMKRENSVIHNDEIMFPINETDSRLDPDTMFLNTNSSYKSFGDDHDYSRTLKITNPDDK</sequence>
<name>A0A9W4TVB9_9ASCO</name>
<keyword evidence="5" id="KW-1185">Reference proteome</keyword>
<evidence type="ECO:0000259" key="3">
    <source>
        <dbReference type="PROSITE" id="PS51212"/>
    </source>
</evidence>
<comment type="caution">
    <text evidence="4">The sequence shown here is derived from an EMBL/GenBank/DDBJ whole genome shotgun (WGS) entry which is preliminary data.</text>
</comment>
<feature type="domain" description="WSC" evidence="3">
    <location>
        <begin position="17"/>
        <end position="102"/>
    </location>
</feature>
<feature type="compositionally biased region" description="Low complexity" evidence="1">
    <location>
        <begin position="310"/>
        <end position="320"/>
    </location>
</feature>
<gene>
    <name evidence="4" type="ORF">CANVERA_P1743</name>
</gene>
<feature type="compositionally biased region" description="Low complexity" evidence="1">
    <location>
        <begin position="113"/>
        <end position="196"/>
    </location>
</feature>
<evidence type="ECO:0000256" key="2">
    <source>
        <dbReference type="SAM" id="SignalP"/>
    </source>
</evidence>
<accession>A0A9W4TVB9</accession>
<evidence type="ECO:0000313" key="4">
    <source>
        <dbReference type="EMBL" id="CAI5757226.1"/>
    </source>
</evidence>
<evidence type="ECO:0000313" key="5">
    <source>
        <dbReference type="Proteomes" id="UP001152885"/>
    </source>
</evidence>
<dbReference type="InterPro" id="IPR002889">
    <property type="entry name" value="WSC_carb-bd"/>
</dbReference>
<dbReference type="PROSITE" id="PS51212">
    <property type="entry name" value="WSC"/>
    <property type="match status" value="1"/>
</dbReference>
<dbReference type="Proteomes" id="UP001152885">
    <property type="component" value="Unassembled WGS sequence"/>
</dbReference>
<reference evidence="4" key="1">
    <citation type="submission" date="2022-12" db="EMBL/GenBank/DDBJ databases">
        <authorList>
            <person name="Brejova B."/>
        </authorList>
    </citation>
    <scope>NUCLEOTIDE SEQUENCE</scope>
</reference>
<organism evidence="4 5">
    <name type="scientific">Candida verbasci</name>
    <dbReference type="NCBI Taxonomy" id="1227364"/>
    <lineage>
        <taxon>Eukaryota</taxon>
        <taxon>Fungi</taxon>
        <taxon>Dikarya</taxon>
        <taxon>Ascomycota</taxon>
        <taxon>Saccharomycotina</taxon>
        <taxon>Pichiomycetes</taxon>
        <taxon>Debaryomycetaceae</taxon>
        <taxon>Candida/Lodderomyces clade</taxon>
        <taxon>Candida</taxon>
    </lineage>
</organism>
<dbReference type="OrthoDB" id="2537459at2759"/>
<dbReference type="AlphaFoldDB" id="A0A9W4TVB9"/>
<feature type="compositionally biased region" description="Low complexity" evidence="1">
    <location>
        <begin position="270"/>
        <end position="303"/>
    </location>
</feature>
<dbReference type="EMBL" id="CANTUO010000001">
    <property type="protein sequence ID" value="CAI5757226.1"/>
    <property type="molecule type" value="Genomic_DNA"/>
</dbReference>
<proteinExistence type="predicted"/>
<dbReference type="SMART" id="SM00321">
    <property type="entry name" value="WSC"/>
    <property type="match status" value="1"/>
</dbReference>
<feature type="region of interest" description="Disordered" evidence="1">
    <location>
        <begin position="109"/>
        <end position="199"/>
    </location>
</feature>
<feature type="region of interest" description="Disordered" evidence="1">
    <location>
        <begin position="270"/>
        <end position="320"/>
    </location>
</feature>
<feature type="chain" id="PRO_5040776371" description="WSC domain-containing protein" evidence="2">
    <location>
        <begin position="18"/>
        <end position="489"/>
    </location>
</feature>
<dbReference type="Pfam" id="PF01822">
    <property type="entry name" value="WSC"/>
    <property type="match status" value="1"/>
</dbReference>
<feature type="signal peptide" evidence="2">
    <location>
        <begin position="1"/>
        <end position="17"/>
    </location>
</feature>
<evidence type="ECO:0000256" key="1">
    <source>
        <dbReference type="SAM" id="MobiDB-lite"/>
    </source>
</evidence>
<keyword evidence="2" id="KW-0732">Signal</keyword>